<protein>
    <submittedName>
        <fullName evidence="3">Uncharacterized protein</fullName>
    </submittedName>
</protein>
<gene>
    <name evidence="3" type="ORF">RFI_25789</name>
</gene>
<comment type="caution">
    <text evidence="3">The sequence shown here is derived from an EMBL/GenBank/DDBJ whole genome shotgun (WGS) entry which is preliminary data.</text>
</comment>
<dbReference type="Gene3D" id="1.25.40.20">
    <property type="entry name" value="Ankyrin repeat-containing domain"/>
    <property type="match status" value="1"/>
</dbReference>
<dbReference type="Proteomes" id="UP000023152">
    <property type="component" value="Unassembled WGS sequence"/>
</dbReference>
<dbReference type="EMBL" id="ASPP01022305">
    <property type="protein sequence ID" value="ETO11587.1"/>
    <property type="molecule type" value="Genomic_DNA"/>
</dbReference>
<proteinExistence type="predicted"/>
<name>X6MDT6_RETFI</name>
<dbReference type="PROSITE" id="PS50297">
    <property type="entry name" value="ANK_REP_REGION"/>
    <property type="match status" value="1"/>
</dbReference>
<organism evidence="3 4">
    <name type="scientific">Reticulomyxa filosa</name>
    <dbReference type="NCBI Taxonomy" id="46433"/>
    <lineage>
        <taxon>Eukaryota</taxon>
        <taxon>Sar</taxon>
        <taxon>Rhizaria</taxon>
        <taxon>Retaria</taxon>
        <taxon>Foraminifera</taxon>
        <taxon>Monothalamids</taxon>
        <taxon>Reticulomyxidae</taxon>
        <taxon>Reticulomyxa</taxon>
    </lineage>
</organism>
<dbReference type="SMART" id="SM00248">
    <property type="entry name" value="ANK"/>
    <property type="match status" value="2"/>
</dbReference>
<dbReference type="Pfam" id="PF12796">
    <property type="entry name" value="Ank_2"/>
    <property type="match status" value="1"/>
</dbReference>
<keyword evidence="1" id="KW-0040">ANK repeat</keyword>
<feature type="repeat" description="ANK" evidence="1">
    <location>
        <begin position="37"/>
        <end position="69"/>
    </location>
</feature>
<evidence type="ECO:0000313" key="3">
    <source>
        <dbReference type="EMBL" id="ETO11587.1"/>
    </source>
</evidence>
<feature type="non-terminal residue" evidence="3">
    <location>
        <position position="1"/>
    </location>
</feature>
<feature type="region of interest" description="Disordered" evidence="2">
    <location>
        <begin position="474"/>
        <end position="494"/>
    </location>
</feature>
<dbReference type="AlphaFoldDB" id="X6MDT6"/>
<evidence type="ECO:0000256" key="2">
    <source>
        <dbReference type="SAM" id="MobiDB-lite"/>
    </source>
</evidence>
<sequence>GNYTVLHEAAKLGDLSQLKLILQNNPHIDINDSCNEYRQTPLHLAINNKHWDVARYCIEKGAWIDVREGAINASVLRTPFENIMELIMKHKNDKNNKEYLDAMDMCKWILKQRTIYPMKRIEYAMDYVKDKLVDEEGITKSIDEENYETLLQEGVTSLLGVSQNDLKETVIKSNLLYWAASRNVKAIEAENTNKKRFDEGWYPLPFLITRIFLLFEICIRLKREGRNFIGLPRGTTFEQMYEKGMKELQVQLTTYWDYIITDEFKHKCPNLIEDWSCNVVDRLMNMKTISSNKCNEMSLVVGHKDHCIYLSLCKTSDSILVRVDNRWMETVPSNTPHPKNESDLIQPYLVAYFQWNGSNIDQNKEWLKGYIKNVTKFRESDSKKSMKHLYCNGNNESCFPPREVNVLSIVKHWPYRPIQTNAQNCYMRSHNVGYRIRLGDVIYQWFRNQEGGCFLFNKSNYNMVINEDTMSGNTNKVKGDSKSNALNESSTQTPSHSKLMELLSKQLKVPYEEVCNGIAVEQALVAKANIHTIQTGAFYRRDASTNQIYFQLYLNSTERIHFYRFYKSKFPKFIKDFKEIDKKWVQFYFDTNVFHYQVITFLSPVS</sequence>
<reference evidence="3 4" key="1">
    <citation type="journal article" date="2013" name="Curr. Biol.">
        <title>The Genome of the Foraminiferan Reticulomyxa filosa.</title>
        <authorList>
            <person name="Glockner G."/>
            <person name="Hulsmann N."/>
            <person name="Schleicher M."/>
            <person name="Noegel A.A."/>
            <person name="Eichinger L."/>
            <person name="Gallinger C."/>
            <person name="Pawlowski J."/>
            <person name="Sierra R."/>
            <person name="Euteneuer U."/>
            <person name="Pillet L."/>
            <person name="Moustafa A."/>
            <person name="Platzer M."/>
            <person name="Groth M."/>
            <person name="Szafranski K."/>
            <person name="Schliwa M."/>
        </authorList>
    </citation>
    <scope>NUCLEOTIDE SEQUENCE [LARGE SCALE GENOMIC DNA]</scope>
</reference>
<evidence type="ECO:0000256" key="1">
    <source>
        <dbReference type="PROSITE-ProRule" id="PRU00023"/>
    </source>
</evidence>
<feature type="repeat" description="ANK" evidence="1">
    <location>
        <begin position="1"/>
        <end position="33"/>
    </location>
</feature>
<accession>X6MDT6</accession>
<evidence type="ECO:0000313" key="4">
    <source>
        <dbReference type="Proteomes" id="UP000023152"/>
    </source>
</evidence>
<dbReference type="PROSITE" id="PS50088">
    <property type="entry name" value="ANK_REPEAT"/>
    <property type="match status" value="2"/>
</dbReference>
<dbReference type="InterPro" id="IPR036770">
    <property type="entry name" value="Ankyrin_rpt-contain_sf"/>
</dbReference>
<dbReference type="InterPro" id="IPR002110">
    <property type="entry name" value="Ankyrin_rpt"/>
</dbReference>
<dbReference type="OrthoDB" id="341259at2759"/>
<dbReference type="SUPFAM" id="SSF48403">
    <property type="entry name" value="Ankyrin repeat"/>
    <property type="match status" value="1"/>
</dbReference>
<keyword evidence="4" id="KW-1185">Reference proteome</keyword>